<dbReference type="CDD" id="cd09762">
    <property type="entry name" value="HSDL2_SDR_c"/>
    <property type="match status" value="1"/>
</dbReference>
<evidence type="ECO:0000256" key="5">
    <source>
        <dbReference type="ARBA" id="ARBA00006484"/>
    </source>
</evidence>
<evidence type="ECO:0000256" key="11">
    <source>
        <dbReference type="ARBA" id="ARBA00023128"/>
    </source>
</evidence>
<dbReference type="SUPFAM" id="SSF52096">
    <property type="entry name" value="ClpP/crotonase"/>
    <property type="match status" value="1"/>
</dbReference>
<evidence type="ECO:0000256" key="8">
    <source>
        <dbReference type="ARBA" id="ARBA00022990"/>
    </source>
</evidence>
<dbReference type="PRINTS" id="PR00081">
    <property type="entry name" value="GDHRDH"/>
</dbReference>
<dbReference type="NCBIfam" id="NF006133">
    <property type="entry name" value="PRK08278.1"/>
    <property type="match status" value="1"/>
</dbReference>
<keyword evidence="10" id="KW-0443">Lipid metabolism</keyword>
<evidence type="ECO:0000256" key="18">
    <source>
        <dbReference type="ARBA" id="ARBA00071021"/>
    </source>
</evidence>
<dbReference type="Proteomes" id="UP000887560">
    <property type="component" value="Unplaced"/>
</dbReference>
<dbReference type="FunFam" id="1.10.12.10:FF:000004">
    <property type="entry name" value="Delta3,5-delta2,4-dienoyl-CoA isomerase"/>
    <property type="match status" value="1"/>
</dbReference>
<evidence type="ECO:0000256" key="3">
    <source>
        <dbReference type="ARBA" id="ARBA00005005"/>
    </source>
</evidence>
<keyword evidence="6" id="KW-0276">Fatty acid metabolism</keyword>
<dbReference type="Gene3D" id="3.90.226.10">
    <property type="entry name" value="2-enoyl-CoA Hydratase, Chain A, domain 1"/>
    <property type="match status" value="1"/>
</dbReference>
<keyword evidence="8" id="KW-0007">Acetylation</keyword>
<evidence type="ECO:0000256" key="15">
    <source>
        <dbReference type="ARBA" id="ARBA00051408"/>
    </source>
</evidence>
<dbReference type="FunFam" id="3.90.226.10:FF:000024">
    <property type="entry name" value="Delta3,5-delta2,4-dienoyl-CoA isomerase"/>
    <property type="match status" value="1"/>
</dbReference>
<dbReference type="InterPro" id="IPR001753">
    <property type="entry name" value="Enoyl-CoA_hydra/iso"/>
</dbReference>
<dbReference type="FunFam" id="3.40.50.720:FF:000301">
    <property type="entry name" value="Hydroxysteroid dehydrogenase like 2"/>
    <property type="match status" value="1"/>
</dbReference>
<evidence type="ECO:0000256" key="10">
    <source>
        <dbReference type="ARBA" id="ARBA00023098"/>
    </source>
</evidence>
<dbReference type="InterPro" id="IPR029045">
    <property type="entry name" value="ClpP/crotonase-like_dom_sf"/>
</dbReference>
<keyword evidence="13" id="KW-0413">Isomerase</keyword>
<keyword evidence="9" id="KW-0560">Oxidoreductase</keyword>
<evidence type="ECO:0000256" key="12">
    <source>
        <dbReference type="ARBA" id="ARBA00023140"/>
    </source>
</evidence>
<dbReference type="Pfam" id="PF00106">
    <property type="entry name" value="adh_short"/>
    <property type="match status" value="1"/>
</dbReference>
<dbReference type="InterPro" id="IPR051935">
    <property type="entry name" value="HSDL2"/>
</dbReference>
<comment type="subcellular location">
    <subcellularLocation>
        <location evidence="1">Mitochondrion</location>
    </subcellularLocation>
    <subcellularLocation>
        <location evidence="2">Peroxisome</location>
    </subcellularLocation>
</comment>
<dbReference type="CDD" id="cd06558">
    <property type="entry name" value="crotonase-like"/>
    <property type="match status" value="1"/>
</dbReference>
<keyword evidence="19" id="KW-1185">Reference proteome</keyword>
<evidence type="ECO:0000256" key="2">
    <source>
        <dbReference type="ARBA" id="ARBA00004275"/>
    </source>
</evidence>
<evidence type="ECO:0000256" key="16">
    <source>
        <dbReference type="ARBA" id="ARBA00052809"/>
    </source>
</evidence>
<evidence type="ECO:0000256" key="6">
    <source>
        <dbReference type="ARBA" id="ARBA00022832"/>
    </source>
</evidence>
<keyword evidence="7" id="KW-0521">NADP</keyword>
<evidence type="ECO:0000256" key="13">
    <source>
        <dbReference type="ARBA" id="ARBA00023235"/>
    </source>
</evidence>
<evidence type="ECO:0000256" key="7">
    <source>
        <dbReference type="ARBA" id="ARBA00022857"/>
    </source>
</evidence>
<name>A0A915PA64_9BILA</name>
<dbReference type="Pfam" id="PF00378">
    <property type="entry name" value="ECH_1"/>
    <property type="match status" value="1"/>
</dbReference>
<comment type="catalytic activity">
    <reaction evidence="16">
        <text>(3E,5Z,8Z,11Z,14Z)-eicosapentaenoyl-CoA = (2E,4E,8Z,11Z,14Z)-eicosapentaenoyl-CoA</text>
        <dbReference type="Rhea" id="RHEA:45224"/>
        <dbReference type="ChEBI" id="CHEBI:85090"/>
        <dbReference type="ChEBI" id="CHEBI:85091"/>
    </reaction>
</comment>
<dbReference type="AlphaFoldDB" id="A0A915PA64"/>
<evidence type="ECO:0000256" key="9">
    <source>
        <dbReference type="ARBA" id="ARBA00023002"/>
    </source>
</evidence>
<dbReference type="InterPro" id="IPR002347">
    <property type="entry name" value="SDR_fam"/>
</dbReference>
<dbReference type="PANTHER" id="PTHR42808:SF3">
    <property type="entry name" value="HYDROXYSTEROID DEHYDROGENASE-LIKE PROTEIN 2"/>
    <property type="match status" value="1"/>
</dbReference>
<dbReference type="SUPFAM" id="SSF51735">
    <property type="entry name" value="NAD(P)-binding Rossmann-fold domains"/>
    <property type="match status" value="1"/>
</dbReference>
<dbReference type="Gene3D" id="3.40.50.720">
    <property type="entry name" value="NAD(P)-binding Rossmann-like Domain"/>
    <property type="match status" value="1"/>
</dbReference>
<comment type="pathway">
    <text evidence="3">Lipid metabolism; fatty acid beta-oxidation.</text>
</comment>
<dbReference type="PANTHER" id="PTHR42808">
    <property type="entry name" value="HYDROXYSTEROID DEHYDROGENASE-LIKE PROTEIN 2"/>
    <property type="match status" value="1"/>
</dbReference>
<dbReference type="GO" id="GO:0005739">
    <property type="term" value="C:mitochondrion"/>
    <property type="evidence" value="ECO:0007669"/>
    <property type="project" value="UniProtKB-SubCell"/>
</dbReference>
<evidence type="ECO:0000256" key="14">
    <source>
        <dbReference type="ARBA" id="ARBA00040243"/>
    </source>
</evidence>
<organism evidence="19 20">
    <name type="scientific">Meloidogyne floridensis</name>
    <dbReference type="NCBI Taxonomy" id="298350"/>
    <lineage>
        <taxon>Eukaryota</taxon>
        <taxon>Metazoa</taxon>
        <taxon>Ecdysozoa</taxon>
        <taxon>Nematoda</taxon>
        <taxon>Chromadorea</taxon>
        <taxon>Rhabditida</taxon>
        <taxon>Tylenchina</taxon>
        <taxon>Tylenchomorpha</taxon>
        <taxon>Tylenchoidea</taxon>
        <taxon>Meloidogynidae</taxon>
        <taxon>Meloidogyninae</taxon>
        <taxon>Meloidogyne</taxon>
    </lineage>
</organism>
<comment type="similarity">
    <text evidence="5">Belongs to the short-chain dehydrogenases/reductases (SDR) family.</text>
</comment>
<sequence>MHQQPPSLKEINILKDDVNPNVFNVQLNRAEKRNTFTDSFWRELKTAFSYLAEEPTCRSIVLSANGPVFCAGIDLKEGIVETSKIMSNEEFDVARKSRSMRELIKRYQESFSSLEECPKPVIAAIHSYCIGAGINLVACADVRYSSNDAVFSIREVDIGIAADVGILQRIHRIVGNDSWSREMALTGRDASADEAMRMGFISRTFDTKDDCYKAAMSLARQIASKSPVAVQGTKLAMNYARSHGIEDSSEWIRNWNASMLQTVDISENVKAKLSKTRDNPKSIKMLNTGKFLGKTILITGASRGIGKEIALKLAKDGANIVICAKTAQEHAKLSGTIYSAAEEIKKMGGKALPLQVDVREEAQVQDAVEKAVREFGGIDILVNNASAISLTGTLDTSMKKYDLMHQVNIRGTFLVSQKCVPYLKHAKNPHILNLSPPLDLNPMWFSRHCAYTMSKYGMSMCVLGMHEEFRKDNIAVNAIWPRTAIWTAALDMLTEGKGKQMSRKPTIMSDAAYIILSRNSRDFTGNFCLDEDVLKEEGITDFSQYSYEPNAELLPDFFVPGAEFKAYLPWKKIRMVSIMVSTDKLRKNSSQSYENGHIFERDRQLMDSFIYTILMFRQCIMLEDFFELLMALCGQKCAKLFSSHEQLLEFVKERCKTKVKIEEKGSRVFLYWAEADDGSKRLHDQLVIIGKRVCSENGSQLIYI</sequence>
<evidence type="ECO:0000313" key="19">
    <source>
        <dbReference type="Proteomes" id="UP000887560"/>
    </source>
</evidence>
<evidence type="ECO:0000313" key="20">
    <source>
        <dbReference type="WBParaSite" id="scf7180000423534.g11229"/>
    </source>
</evidence>
<evidence type="ECO:0000256" key="4">
    <source>
        <dbReference type="ARBA" id="ARBA00005254"/>
    </source>
</evidence>
<dbReference type="Gene3D" id="1.10.12.10">
    <property type="entry name" value="Lyase 2-enoyl-coa Hydratase, Chain A, domain 2"/>
    <property type="match status" value="1"/>
</dbReference>
<dbReference type="GO" id="GO:0005777">
    <property type="term" value="C:peroxisome"/>
    <property type="evidence" value="ECO:0007669"/>
    <property type="project" value="UniProtKB-SubCell"/>
</dbReference>
<comment type="similarity">
    <text evidence="4">Belongs to the enoyl-CoA hydratase/isomerase family.</text>
</comment>
<dbReference type="GO" id="GO:0016853">
    <property type="term" value="F:isomerase activity"/>
    <property type="evidence" value="ECO:0007669"/>
    <property type="project" value="UniProtKB-KW"/>
</dbReference>
<accession>A0A915PA64</accession>
<dbReference type="InterPro" id="IPR014748">
    <property type="entry name" value="Enoyl-CoA_hydra_C"/>
</dbReference>
<keyword evidence="11" id="KW-0496">Mitochondrion</keyword>
<evidence type="ECO:0000256" key="1">
    <source>
        <dbReference type="ARBA" id="ARBA00004173"/>
    </source>
</evidence>
<dbReference type="InterPro" id="IPR036291">
    <property type="entry name" value="NAD(P)-bd_dom_sf"/>
</dbReference>
<comment type="function">
    <text evidence="17">Isomerization of 3-trans,5-cis-dienoyl-CoA to 2-trans,4-trans-dienoyl-CoA.</text>
</comment>
<protein>
    <recommendedName>
        <fullName evidence="18">Delta(3,5)-Delta(2,4)-dienoyl-CoA isomerase, mitochondrial</fullName>
    </recommendedName>
    <alternativeName>
        <fullName evidence="14">Hydroxysteroid dehydrogenase-like protein 2</fullName>
    </alternativeName>
</protein>
<reference evidence="20" key="1">
    <citation type="submission" date="2022-11" db="UniProtKB">
        <authorList>
            <consortium name="WormBaseParasite"/>
        </authorList>
    </citation>
    <scope>IDENTIFICATION</scope>
</reference>
<dbReference type="GO" id="GO:0006631">
    <property type="term" value="P:fatty acid metabolic process"/>
    <property type="evidence" value="ECO:0007669"/>
    <property type="project" value="UniProtKB-KW"/>
</dbReference>
<proteinExistence type="inferred from homology"/>
<comment type="catalytic activity">
    <reaction evidence="15">
        <text>(3E,5Z)-octadienoyl-CoA = (2E,4E)-octadienoyl-CoA</text>
        <dbReference type="Rhea" id="RHEA:45244"/>
        <dbReference type="ChEBI" id="CHEBI:62243"/>
        <dbReference type="ChEBI" id="CHEBI:85108"/>
    </reaction>
</comment>
<keyword evidence="12" id="KW-0576">Peroxisome</keyword>
<dbReference type="WBParaSite" id="scf7180000423534.g11229">
    <property type="protein sequence ID" value="scf7180000423534.g11229"/>
    <property type="gene ID" value="scf7180000423534.g11229"/>
</dbReference>
<evidence type="ECO:0000256" key="17">
    <source>
        <dbReference type="ARBA" id="ARBA00055786"/>
    </source>
</evidence>
<dbReference type="GO" id="GO:0016491">
    <property type="term" value="F:oxidoreductase activity"/>
    <property type="evidence" value="ECO:0007669"/>
    <property type="project" value="UniProtKB-KW"/>
</dbReference>